<dbReference type="VEuPathDB" id="PlasmoDB:PVP01_0000360"/>
<organism evidence="2">
    <name type="scientific">Plasmodium vivax</name>
    <name type="common">malaria parasite P. vivax</name>
    <dbReference type="NCBI Taxonomy" id="5855"/>
    <lineage>
        <taxon>Eukaryota</taxon>
        <taxon>Sar</taxon>
        <taxon>Alveolata</taxon>
        <taxon>Apicomplexa</taxon>
        <taxon>Aconoidasida</taxon>
        <taxon>Haemosporida</taxon>
        <taxon>Plasmodiidae</taxon>
        <taxon>Plasmodium</taxon>
        <taxon>Plasmodium (Plasmodium)</taxon>
    </lineage>
</organism>
<proteinExistence type="predicted"/>
<keyword evidence="1" id="KW-1133">Transmembrane helix</keyword>
<dbReference type="OrthoDB" id="10275385at2759"/>
<keyword evidence="1" id="KW-0472">Membrane</keyword>
<protein>
    <submittedName>
        <fullName evidence="2">VIR protein</fullName>
    </submittedName>
</protein>
<feature type="transmembrane region" description="Helical" evidence="1">
    <location>
        <begin position="221"/>
        <end position="242"/>
    </location>
</feature>
<gene>
    <name evidence="2" type="ORF">PVP01_0000360</name>
</gene>
<evidence type="ECO:0000256" key="1">
    <source>
        <dbReference type="SAM" id="Phobius"/>
    </source>
</evidence>
<keyword evidence="1" id="KW-0812">Transmembrane</keyword>
<sequence length="300" mass="36081">MEDVIDESKQIPNIFNEELNKYQETKILDDLVNYKYVSEWVDKQEIKEILAMLARNIRLIISRYSKNPDKRCRDVNHWINEKIESYRVKNSDNISGYATAVFNDIKWPPLNNERVCVKKEKLYSAENAKLMKKLDDYCEIRDDNGCNKLKDKNHCIKCNKYIQKKKEEFTTDMESTCPKRNCEWGKYTFACRCTLNDMDITFPELYCDTLFKEPEIKKHSLLEIGFFVIVTFLLFYFFTLFLEKFTPVGSIMSRFKRRKYDLKKIIERGDDDRYSLYHSDRMPADSENKRYYIEYARPHN</sequence>
<dbReference type="InterPro" id="IPR008780">
    <property type="entry name" value="Plasmodium_Vir"/>
</dbReference>
<evidence type="ECO:0000313" key="2">
    <source>
        <dbReference type="EMBL" id="VUZ99321.1"/>
    </source>
</evidence>
<reference evidence="2" key="1">
    <citation type="submission" date="2016-07" db="EMBL/GenBank/DDBJ databases">
        <authorList>
            <consortium name="Pathogen Informatics"/>
        </authorList>
    </citation>
    <scope>NUCLEOTIDE SEQUENCE</scope>
</reference>
<dbReference type="VEuPathDB" id="PlasmoDB:PVPAM_130008900"/>
<dbReference type="AlphaFoldDB" id="A0A565A3G5"/>
<name>A0A565A3G5_PLAVI</name>
<accession>A0A565A3G5</accession>
<dbReference type="Pfam" id="PF05795">
    <property type="entry name" value="Plasmodium_Vir"/>
    <property type="match status" value="1"/>
</dbReference>
<dbReference type="EMBL" id="FLZR02000001">
    <property type="protein sequence ID" value="VUZ99321.1"/>
    <property type="molecule type" value="Genomic_DNA"/>
</dbReference>
<dbReference type="Proteomes" id="UP000220605">
    <property type="component" value="Unassembled WGS sequence"/>
</dbReference>
<dbReference type="VEuPathDB" id="PlasmoDB:PVW1_000017900"/>